<dbReference type="Proteomes" id="UP000662904">
    <property type="component" value="Chromosome"/>
</dbReference>
<sequence length="87" mass="9912">MPAILILEKMPKECRGGGCPFYKVCDICDMLSARNGYTPVYTPSSGKREDCPLIEIDGVLAEKLKRDIRIQDSDYRPLFDLAKKERE</sequence>
<name>A0A8A0RSP1_9FIRM</name>
<dbReference type="EMBL" id="CP059066">
    <property type="protein sequence ID" value="QSQ10519.1"/>
    <property type="molecule type" value="Genomic_DNA"/>
</dbReference>
<accession>A0A8A0RSP1</accession>
<dbReference type="AlphaFoldDB" id="A0A8A0RSP1"/>
<dbReference type="RefSeq" id="WP_206707826.1">
    <property type="nucleotide sequence ID" value="NZ_CP059066.1"/>
</dbReference>
<organism evidence="1 2">
    <name type="scientific">Koleobacter methoxysyntrophicus</name>
    <dbReference type="NCBI Taxonomy" id="2751313"/>
    <lineage>
        <taxon>Bacteria</taxon>
        <taxon>Bacillati</taxon>
        <taxon>Bacillota</taxon>
        <taxon>Clostridia</taxon>
        <taxon>Koleobacterales</taxon>
        <taxon>Koleobacteraceae</taxon>
        <taxon>Koleobacter</taxon>
    </lineage>
</organism>
<evidence type="ECO:0000313" key="2">
    <source>
        <dbReference type="Proteomes" id="UP000662904"/>
    </source>
</evidence>
<protein>
    <submittedName>
        <fullName evidence="1">Uncharacterized protein</fullName>
    </submittedName>
</protein>
<evidence type="ECO:0000313" key="1">
    <source>
        <dbReference type="EMBL" id="QSQ10519.1"/>
    </source>
</evidence>
<gene>
    <name evidence="1" type="ORF">H0A61_02927</name>
</gene>
<reference evidence="1" key="1">
    <citation type="submission" date="2020-07" db="EMBL/GenBank/DDBJ databases">
        <title>Koleobacter methoxysyntrophicus gen. nov., sp. nov., a novel anaerobic bacterium isolated from deep subsurface oil field and proposal of Koleobacterales ord. nov. in the phylum Firmicutes.</title>
        <authorList>
            <person name="Sakamoto S."/>
            <person name="Tamaki H."/>
        </authorList>
    </citation>
    <scope>NUCLEOTIDE SEQUENCE</scope>
    <source>
        <strain evidence="1">NRmbB1</strain>
    </source>
</reference>
<proteinExistence type="predicted"/>
<keyword evidence="2" id="KW-1185">Reference proteome</keyword>
<dbReference type="KEGG" id="kme:H0A61_02927"/>